<feature type="region of interest" description="Disordered" evidence="1">
    <location>
        <begin position="1671"/>
        <end position="1693"/>
    </location>
</feature>
<evidence type="ECO:0000313" key="4">
    <source>
        <dbReference type="Proteomes" id="UP001642484"/>
    </source>
</evidence>
<gene>
    <name evidence="3" type="ORF">CCMP2556_LOCUS30434</name>
</gene>
<feature type="compositionally biased region" description="Gly residues" evidence="1">
    <location>
        <begin position="786"/>
        <end position="796"/>
    </location>
</feature>
<dbReference type="PROSITE" id="PS50994">
    <property type="entry name" value="INTEGRASE"/>
    <property type="match status" value="1"/>
</dbReference>
<accession>A0ABP0NDL7</accession>
<feature type="compositionally biased region" description="Acidic residues" evidence="1">
    <location>
        <begin position="1250"/>
        <end position="1273"/>
    </location>
</feature>
<feature type="compositionally biased region" description="Basic and acidic residues" evidence="1">
    <location>
        <begin position="819"/>
        <end position="828"/>
    </location>
</feature>
<dbReference type="EMBL" id="CAXAMN010021644">
    <property type="protein sequence ID" value="CAK9061888.1"/>
    <property type="molecule type" value="Genomic_DNA"/>
</dbReference>
<evidence type="ECO:0000313" key="3">
    <source>
        <dbReference type="EMBL" id="CAK9061888.1"/>
    </source>
</evidence>
<feature type="region of interest" description="Disordered" evidence="1">
    <location>
        <begin position="762"/>
        <end position="878"/>
    </location>
</feature>
<dbReference type="InterPro" id="IPR036397">
    <property type="entry name" value="RNaseH_sf"/>
</dbReference>
<proteinExistence type="predicted"/>
<dbReference type="InterPro" id="IPR013103">
    <property type="entry name" value="RVT_2"/>
</dbReference>
<keyword evidence="4" id="KW-1185">Reference proteome</keyword>
<feature type="region of interest" description="Disordered" evidence="1">
    <location>
        <begin position="1738"/>
        <end position="1834"/>
    </location>
</feature>
<name>A0ABP0NDL7_9DINO</name>
<evidence type="ECO:0000259" key="2">
    <source>
        <dbReference type="PROSITE" id="PS50994"/>
    </source>
</evidence>
<dbReference type="InterPro" id="IPR001584">
    <property type="entry name" value="Integrase_cat-core"/>
</dbReference>
<dbReference type="Proteomes" id="UP001642484">
    <property type="component" value="Unassembled WGS sequence"/>
</dbReference>
<feature type="domain" description="Integrase catalytic" evidence="2">
    <location>
        <begin position="1339"/>
        <end position="1512"/>
    </location>
</feature>
<organism evidence="3 4">
    <name type="scientific">Durusdinium trenchii</name>
    <dbReference type="NCBI Taxonomy" id="1381693"/>
    <lineage>
        <taxon>Eukaryota</taxon>
        <taxon>Sar</taxon>
        <taxon>Alveolata</taxon>
        <taxon>Dinophyceae</taxon>
        <taxon>Suessiales</taxon>
        <taxon>Symbiodiniaceae</taxon>
        <taxon>Durusdinium</taxon>
    </lineage>
</organism>
<feature type="compositionally biased region" description="Basic and acidic residues" evidence="1">
    <location>
        <begin position="1772"/>
        <end position="1781"/>
    </location>
</feature>
<dbReference type="Pfam" id="PF07727">
    <property type="entry name" value="RVT_2"/>
    <property type="match status" value="1"/>
</dbReference>
<protein>
    <recommendedName>
        <fullName evidence="2">Integrase catalytic domain-containing protein</fullName>
    </recommendedName>
</protein>
<feature type="compositionally biased region" description="Low complexity" evidence="1">
    <location>
        <begin position="1"/>
        <end position="16"/>
    </location>
</feature>
<feature type="compositionally biased region" description="Low complexity" evidence="1">
    <location>
        <begin position="1808"/>
        <end position="1834"/>
    </location>
</feature>
<feature type="compositionally biased region" description="Basic and acidic residues" evidence="1">
    <location>
        <begin position="1675"/>
        <end position="1693"/>
    </location>
</feature>
<dbReference type="SUPFAM" id="SSF53098">
    <property type="entry name" value="Ribonuclease H-like"/>
    <property type="match status" value="1"/>
</dbReference>
<feature type="compositionally biased region" description="Low complexity" evidence="1">
    <location>
        <begin position="56"/>
        <end position="73"/>
    </location>
</feature>
<reference evidence="3 4" key="1">
    <citation type="submission" date="2024-02" db="EMBL/GenBank/DDBJ databases">
        <authorList>
            <person name="Chen Y."/>
            <person name="Shah S."/>
            <person name="Dougan E. K."/>
            <person name="Thang M."/>
            <person name="Chan C."/>
        </authorList>
    </citation>
    <scope>NUCLEOTIDE SEQUENCE [LARGE SCALE GENOMIC DNA]</scope>
</reference>
<comment type="caution">
    <text evidence="3">The sequence shown here is derived from an EMBL/GenBank/DDBJ whole genome shotgun (WGS) entry which is preliminary data.</text>
</comment>
<dbReference type="InterPro" id="IPR012337">
    <property type="entry name" value="RNaseH-like_sf"/>
</dbReference>
<feature type="region of interest" description="Disordered" evidence="1">
    <location>
        <begin position="1"/>
        <end position="109"/>
    </location>
</feature>
<evidence type="ECO:0000256" key="1">
    <source>
        <dbReference type="SAM" id="MobiDB-lite"/>
    </source>
</evidence>
<feature type="region of interest" description="Disordered" evidence="1">
    <location>
        <begin position="1246"/>
        <end position="1276"/>
    </location>
</feature>
<feature type="region of interest" description="Disordered" evidence="1">
    <location>
        <begin position="619"/>
        <end position="639"/>
    </location>
</feature>
<sequence length="2508" mass="278924">MEAAAASTTSTGTSAAEPGAVSGHTTWQGDDATWWSGRGGNGEANGVASMGHEAEPGASGAAAAAAAAAAEAATGNERQDPWQSADPWSQASAIGATPPGPMWSTTWTSSWSSAPWHSNGWQWSSWDWSQTGSSGVHYKGDFTDPPTWPGWSHRKYWVQAVRRWDKSSDLPVHKRAEKVLRSFGWELQPDFEHVPESVLASSAYLDVLIEILNNKAGVREDDEKRRAFKAALMEQQRRRDETLAQFAVRRQRDFTHAASFGVAIPEAFRATMLREGAGLSEQNQQNLVALLQGHEDEVNAVAKALSKLDVRSDRIAAFSEVSPGVENFMSSNEENPDDDVLEFLGAEISLPNERVNFKKLGVSMEMKRLSSGHRTISLFSWEQGIEFPIPPELVSKYQLSSGDFNLVFPSAYMKESSSPLRTSSSVLSSSLAAEDCSIDPCFEPNHNFTSGHRLLDEDFTPDCSHVTQLQPAVQTLHVRLADELPRSVALVPPQLSGSTTVPMGNVVTRNSQFAPVSSLHDAARLSNEPGGDHSFHRAWMRLLENLANKLEANREGYKKLVKAELRTKSTFSNRTKYLDTECQNPGRCIHPSNQVASRANQYASWTACLQCGARLSYASKKKGPGPAPSARRRSAASSSQVVDQAMAMMQVQGTQFAQALTSINQSLQELARGQSQMILMNQANREMTEAAQELLMQTQGAMPMEEDQWSTVATEVQPSVQTELSDFGLGDTTVIVHYDLGHADCDTGRHVYSQDAISISCSESGPEQALGGSFRLPDHDPEQVLKGGGHHGGPGLGPEQASVTGPEQALGGVSQEPLQRFERGEQPRVCDSLSQASSSLPPGPAGVQDSAPGRLPDTMSSSDASGEATELELGPPPWIPTFLQKRRSSTLDPQWSTIWRRVMDEQTKAATAMTEQWGAPQEFLERLMLADENSPILGFSETGKPSTSGPFWAFRSALGEDDIDDGLREISFKAHEHDLRQCHRNLSWLTMRMKKMEDLDRLDFVELFSPSRVAPYVQRHGLQVDSNLIYDITAGWDARKKACRQSFRAMQRKRRPRVLMASPECKAFSQLRHINKCRADPQHLCRVLSEGLLMWNFSLEAVKTQIDQGSYFGLEHPAGAASWSLPSTQQLLRRPDVALITFDQCAFNLSVVPDGTKSRKATKVATNNPWLAYELFLAQCQGDHPHKTLIGGLPRRAQAYPSEFCEVIAISTKKAILSTAPPSFMGMREGDKDFAVTRRTPANHQVSFFGEDDEEDDNHDPALADEESPEQDGGELPKLTMAQRRLVQKVHVNTGHPDRVRMLRAFKAAGALPQVLRYIRDEFNCEDCSLKQGPDNRRRAQLPRTFAFNRVLCVDYLYVKFKGTQVPILNMVDAGTSFQIAVRAPEGGTRGGTPSSSSTWRLFVQTWMRYFGAPQMLICDAGNEFKANFERGLELCGILQHVILPECPWQNGRAERHGGWLKNRLDAELHGGRCNLETLEELDEFLASLTSVKNRWLCRGGYTPAQLVFGELPRIPGDLLAEDELGLHGLHDAHNDPSAIDEAAGEYRRRHEIRERARQLAMQQSSTEAIQRSRHAATHQQRHWSPGQWVYVFRRAKPTQDLHLRSRWVGPGVVVLANNDTVYVGMRSRLWRCSPEQIRAALPSEVLGRDLITNPGLGELLRQVVSGTHTGAVDVSKEGPPEPEDHLGPVRRDEAGVVARRRLTRDQACQMNLKLISVLLPPKVALFLRDYYQSSADLQRGVSQESEESNGRSRTPPPSRQIEPIEEEPAAVEERPAKTARVESTTAPSLEPAPSTRAPGTPIGGLMSRIPRQSSPSAPSSSSVPTPLELTPGETLPLAGRVAHQVDEFNQLSSRRHAGDEDETEHQLWRGTYFNYQLGDEALSLDGQGNWTYLTKRNDEVSLKDMNEEDKKLFDASDDTEWNAILGTQAVHVIVGEQASAARRRWPDRILSSRMVRRRKPQPELHSWKAKSRWCVHGHRDPDTAEPQSEGLAMFLQVAVNEGMLCSFADVKNAFCQSRRLNRAAGPLFAEPCEGLKLPSGALISIDVPVYGLDDAPFEWRMTVTDFLVNDLQFERNLVEPCWFSRFEAGKLKAQIMVEVDDFIVAAGPEEHAKIKKALTTKFHFGKWEDREAEYAGRHIRTTAEAIYIDQGKYITEQIHPIPLARGRRSQADSPLTSEEFQALRSLIYKINWVARESRPEASGLASLMAGRLGHALVSDVAIVNKFVNFLRSTASRPLILWRYDPEEMCFIACSDAGGINVQGTDQLDEDGLPQDATQGAWMVLAAERLPEGKRPVRASPITWRSSKLKRKVFSTFGGETQAMLQGVNEVDWLQIMYRDATKHDVQLSSWRNSLSPHMVVMRGHCTLGGRQQQCSVTDAKSLFDCLLRENPSGKQDRKSSLELAIILRDLQDTRSMVRWVPHQKMLVDCMTKLDPMKANDAMTQFLRSGWLSLVDISEELDKRKDDPTYKRRSHLASKKRLLNEYEGQMSQFLSHLILLANKIGGGL</sequence>
<dbReference type="Gene3D" id="3.30.420.10">
    <property type="entry name" value="Ribonuclease H-like superfamily/Ribonuclease H"/>
    <property type="match status" value="1"/>
</dbReference>